<dbReference type="CDD" id="cd00637">
    <property type="entry name" value="7tm_classA_rhodopsin-like"/>
    <property type="match status" value="1"/>
</dbReference>
<dbReference type="InterPro" id="IPR000276">
    <property type="entry name" value="GPCR_Rhodpsn"/>
</dbReference>
<feature type="domain" description="G-protein coupled receptors family 1 profile" evidence="10">
    <location>
        <begin position="39"/>
        <end position="292"/>
    </location>
</feature>
<comment type="subcellular location">
    <subcellularLocation>
        <location evidence="1">Cell membrane</location>
        <topology evidence="1">Multi-pass membrane protein</topology>
    </subcellularLocation>
</comment>
<comment type="caution">
    <text evidence="11">The sequence shown here is derived from an EMBL/GenBank/DDBJ whole genome shotgun (WGS) entry which is preliminary data.</text>
</comment>
<evidence type="ECO:0000256" key="5">
    <source>
        <dbReference type="ARBA" id="ARBA00023040"/>
    </source>
</evidence>
<evidence type="ECO:0000313" key="11">
    <source>
        <dbReference type="EMBL" id="CAF1206317.1"/>
    </source>
</evidence>
<evidence type="ECO:0000256" key="9">
    <source>
        <dbReference type="SAM" id="Phobius"/>
    </source>
</evidence>
<dbReference type="GO" id="GO:0004930">
    <property type="term" value="F:G protein-coupled receptor activity"/>
    <property type="evidence" value="ECO:0007669"/>
    <property type="project" value="UniProtKB-KW"/>
</dbReference>
<protein>
    <recommendedName>
        <fullName evidence="10">G-protein coupled receptors family 1 profile domain-containing protein</fullName>
    </recommendedName>
</protein>
<evidence type="ECO:0000256" key="1">
    <source>
        <dbReference type="ARBA" id="ARBA00004651"/>
    </source>
</evidence>
<keyword evidence="3 9" id="KW-0812">Transmembrane</keyword>
<feature type="transmembrane region" description="Helical" evidence="9">
    <location>
        <begin position="30"/>
        <end position="49"/>
    </location>
</feature>
<name>A0A814WSB8_9BILA</name>
<dbReference type="AlphaFoldDB" id="A0A814WSB8"/>
<evidence type="ECO:0000259" key="10">
    <source>
        <dbReference type="PROSITE" id="PS50262"/>
    </source>
</evidence>
<keyword evidence="8" id="KW-0807">Transducer</keyword>
<feature type="transmembrane region" description="Helical" evidence="9">
    <location>
        <begin position="96"/>
        <end position="114"/>
    </location>
</feature>
<evidence type="ECO:0000256" key="3">
    <source>
        <dbReference type="ARBA" id="ARBA00022692"/>
    </source>
</evidence>
<gene>
    <name evidence="11" type="ORF">VCS650_LOCUS25927</name>
</gene>
<feature type="transmembrane region" description="Helical" evidence="9">
    <location>
        <begin position="269"/>
        <end position="295"/>
    </location>
</feature>
<sequence length="343" mass="40460">MASNASNQSDNISDDNDVFTIPILEHTIKFYILLTLQVPSLACVFFILYHFKWRRLHSQIYGILIIENSLIITIELPITLFFLYRGDVHTETICPIWISLNYSLFYLSIALMAWTSFERYLFIYYEKVITKHYLLLHYFPIACLILYGPLFYLSLVYLYKCQSYYDIHAFVCGGTCYQYELALGLFDWIGNIITPIITTFFINIVIVIRHFLQKHRMREAIVSINRHQQWRRSAKMTVQLLATSMLYIIGWVPYITIGLIQIFENTEQLASLLSTVFAFFPYMQTLFLPIICLLFMPDIRHKFYSTLIELYAVKIFRRGNRIQIIENQSMMTARPPLASKQPN</sequence>
<organism evidence="11 12">
    <name type="scientific">Adineta steineri</name>
    <dbReference type="NCBI Taxonomy" id="433720"/>
    <lineage>
        <taxon>Eukaryota</taxon>
        <taxon>Metazoa</taxon>
        <taxon>Spiralia</taxon>
        <taxon>Gnathifera</taxon>
        <taxon>Rotifera</taxon>
        <taxon>Eurotatoria</taxon>
        <taxon>Bdelloidea</taxon>
        <taxon>Adinetida</taxon>
        <taxon>Adinetidae</taxon>
        <taxon>Adineta</taxon>
    </lineage>
</organism>
<evidence type="ECO:0000313" key="12">
    <source>
        <dbReference type="Proteomes" id="UP000663891"/>
    </source>
</evidence>
<keyword evidence="6 9" id="KW-0472">Membrane</keyword>
<dbReference type="EMBL" id="CAJNON010000339">
    <property type="protein sequence ID" value="CAF1206317.1"/>
    <property type="molecule type" value="Genomic_DNA"/>
</dbReference>
<dbReference type="PROSITE" id="PS50262">
    <property type="entry name" value="G_PROTEIN_RECEP_F1_2"/>
    <property type="match status" value="1"/>
</dbReference>
<feature type="transmembrane region" description="Helical" evidence="9">
    <location>
        <begin position="240"/>
        <end position="263"/>
    </location>
</feature>
<dbReference type="SUPFAM" id="SSF81321">
    <property type="entry name" value="Family A G protein-coupled receptor-like"/>
    <property type="match status" value="1"/>
</dbReference>
<accession>A0A814WSB8</accession>
<evidence type="ECO:0000256" key="6">
    <source>
        <dbReference type="ARBA" id="ARBA00023136"/>
    </source>
</evidence>
<dbReference type="PROSITE" id="PS00237">
    <property type="entry name" value="G_PROTEIN_RECEP_F1_1"/>
    <property type="match status" value="1"/>
</dbReference>
<evidence type="ECO:0000256" key="2">
    <source>
        <dbReference type="ARBA" id="ARBA00022475"/>
    </source>
</evidence>
<keyword evidence="2" id="KW-1003">Cell membrane</keyword>
<evidence type="ECO:0000256" key="7">
    <source>
        <dbReference type="ARBA" id="ARBA00023170"/>
    </source>
</evidence>
<dbReference type="Pfam" id="PF00001">
    <property type="entry name" value="7tm_1"/>
    <property type="match status" value="1"/>
</dbReference>
<dbReference type="GO" id="GO:0005886">
    <property type="term" value="C:plasma membrane"/>
    <property type="evidence" value="ECO:0007669"/>
    <property type="project" value="UniProtKB-SubCell"/>
</dbReference>
<evidence type="ECO:0000256" key="4">
    <source>
        <dbReference type="ARBA" id="ARBA00022989"/>
    </source>
</evidence>
<dbReference type="InterPro" id="IPR017452">
    <property type="entry name" value="GPCR_Rhodpsn_7TM"/>
</dbReference>
<dbReference type="Proteomes" id="UP000663891">
    <property type="component" value="Unassembled WGS sequence"/>
</dbReference>
<feature type="transmembrane region" description="Helical" evidence="9">
    <location>
        <begin position="61"/>
        <end position="84"/>
    </location>
</feature>
<feature type="transmembrane region" description="Helical" evidence="9">
    <location>
        <begin position="188"/>
        <end position="208"/>
    </location>
</feature>
<dbReference type="InterPro" id="IPR050569">
    <property type="entry name" value="TAAR"/>
</dbReference>
<keyword evidence="4 9" id="KW-1133">Transmembrane helix</keyword>
<evidence type="ECO:0000256" key="8">
    <source>
        <dbReference type="ARBA" id="ARBA00023224"/>
    </source>
</evidence>
<reference evidence="11" key="1">
    <citation type="submission" date="2021-02" db="EMBL/GenBank/DDBJ databases">
        <authorList>
            <person name="Nowell W R."/>
        </authorList>
    </citation>
    <scope>NUCLEOTIDE SEQUENCE</scope>
</reference>
<dbReference type="Gene3D" id="1.20.1070.10">
    <property type="entry name" value="Rhodopsin 7-helix transmembrane proteins"/>
    <property type="match status" value="1"/>
</dbReference>
<dbReference type="OrthoDB" id="10034850at2759"/>
<keyword evidence="5" id="KW-0297">G-protein coupled receptor</keyword>
<keyword evidence="7" id="KW-0675">Receptor</keyword>
<proteinExistence type="predicted"/>
<feature type="transmembrane region" description="Helical" evidence="9">
    <location>
        <begin position="135"/>
        <end position="159"/>
    </location>
</feature>
<dbReference type="PANTHER" id="PTHR24249">
    <property type="entry name" value="HISTAMINE RECEPTOR-RELATED G-PROTEIN COUPLED RECEPTOR"/>
    <property type="match status" value="1"/>
</dbReference>